<protein>
    <submittedName>
        <fullName evidence="1">Uncharacterized protein</fullName>
    </submittedName>
</protein>
<dbReference type="Proteomes" id="UP000823775">
    <property type="component" value="Unassembled WGS sequence"/>
</dbReference>
<accession>A0ABS8S4N7</accession>
<name>A0ABS8S4N7_DATST</name>
<gene>
    <name evidence="1" type="ORF">HAX54_022832</name>
</gene>
<keyword evidence="2" id="KW-1185">Reference proteome</keyword>
<proteinExistence type="predicted"/>
<evidence type="ECO:0000313" key="2">
    <source>
        <dbReference type="Proteomes" id="UP000823775"/>
    </source>
</evidence>
<sequence length="163" mass="18695">MLKKNDDEVMVDEELLKGNISIYLANNSKLGAQFHGQMGAEQKQQYHSTLSFGYFQKDAKMWLKILSLRLTHGHHLTSVTRDKVGVLYMLMIGKLVNVGYLMKSLIKEAYKNKSRWMFSVNVLTQVLRNEGIDEDPRDHMLLVITKCVDVIRVKDPDVGVARL</sequence>
<comment type="caution">
    <text evidence="1">The sequence shown here is derived from an EMBL/GenBank/DDBJ whole genome shotgun (WGS) entry which is preliminary data.</text>
</comment>
<reference evidence="1 2" key="1">
    <citation type="journal article" date="2021" name="BMC Genomics">
        <title>Datura genome reveals duplications of psychoactive alkaloid biosynthetic genes and high mutation rate following tissue culture.</title>
        <authorList>
            <person name="Rajewski A."/>
            <person name="Carter-House D."/>
            <person name="Stajich J."/>
            <person name="Litt A."/>
        </authorList>
    </citation>
    <scope>NUCLEOTIDE SEQUENCE [LARGE SCALE GENOMIC DNA]</scope>
    <source>
        <strain evidence="1">AR-01</strain>
    </source>
</reference>
<dbReference type="EMBL" id="JACEIK010000276">
    <property type="protein sequence ID" value="MCD7453968.1"/>
    <property type="molecule type" value="Genomic_DNA"/>
</dbReference>
<evidence type="ECO:0000313" key="1">
    <source>
        <dbReference type="EMBL" id="MCD7453968.1"/>
    </source>
</evidence>
<organism evidence="1 2">
    <name type="scientific">Datura stramonium</name>
    <name type="common">Jimsonweed</name>
    <name type="synonym">Common thornapple</name>
    <dbReference type="NCBI Taxonomy" id="4076"/>
    <lineage>
        <taxon>Eukaryota</taxon>
        <taxon>Viridiplantae</taxon>
        <taxon>Streptophyta</taxon>
        <taxon>Embryophyta</taxon>
        <taxon>Tracheophyta</taxon>
        <taxon>Spermatophyta</taxon>
        <taxon>Magnoliopsida</taxon>
        <taxon>eudicotyledons</taxon>
        <taxon>Gunneridae</taxon>
        <taxon>Pentapetalae</taxon>
        <taxon>asterids</taxon>
        <taxon>lamiids</taxon>
        <taxon>Solanales</taxon>
        <taxon>Solanaceae</taxon>
        <taxon>Solanoideae</taxon>
        <taxon>Datureae</taxon>
        <taxon>Datura</taxon>
    </lineage>
</organism>